<name>A0A7D9IVX6_PARCT</name>
<protein>
    <submittedName>
        <fullName evidence="1">40S ribosomal S2</fullName>
    </submittedName>
</protein>
<accession>A0A7D9IVX6</accession>
<gene>
    <name evidence="1" type="ORF">PACLA_8A064970</name>
</gene>
<comment type="caution">
    <text evidence="1">The sequence shown here is derived from an EMBL/GenBank/DDBJ whole genome shotgun (WGS) entry which is preliminary data.</text>
</comment>
<dbReference type="SUPFAM" id="SSF56204">
    <property type="entry name" value="Hect, E3 ligase catalytic domain"/>
    <property type="match status" value="1"/>
</dbReference>
<organism evidence="1 2">
    <name type="scientific">Paramuricea clavata</name>
    <name type="common">Red gorgonian</name>
    <name type="synonym">Violescent sea-whip</name>
    <dbReference type="NCBI Taxonomy" id="317549"/>
    <lineage>
        <taxon>Eukaryota</taxon>
        <taxon>Metazoa</taxon>
        <taxon>Cnidaria</taxon>
        <taxon>Anthozoa</taxon>
        <taxon>Octocorallia</taxon>
        <taxon>Malacalcyonacea</taxon>
        <taxon>Plexauridae</taxon>
        <taxon>Paramuricea</taxon>
    </lineage>
</organism>
<evidence type="ECO:0000313" key="1">
    <source>
        <dbReference type="EMBL" id="CAB4014462.1"/>
    </source>
</evidence>
<dbReference type="EMBL" id="CACRXK020008312">
    <property type="protein sequence ID" value="CAB4014462.1"/>
    <property type="molecule type" value="Genomic_DNA"/>
</dbReference>
<reference evidence="1" key="1">
    <citation type="submission" date="2020-04" db="EMBL/GenBank/DDBJ databases">
        <authorList>
            <person name="Alioto T."/>
            <person name="Alioto T."/>
            <person name="Gomez Garrido J."/>
        </authorList>
    </citation>
    <scope>NUCLEOTIDE SEQUENCE</scope>
    <source>
        <strain evidence="1">A484AB</strain>
    </source>
</reference>
<feature type="non-terminal residue" evidence="1">
    <location>
        <position position="152"/>
    </location>
</feature>
<evidence type="ECO:0000313" key="2">
    <source>
        <dbReference type="Proteomes" id="UP001152795"/>
    </source>
</evidence>
<dbReference type="Proteomes" id="UP001152795">
    <property type="component" value="Unassembled WGS sequence"/>
</dbReference>
<dbReference type="InterPro" id="IPR035983">
    <property type="entry name" value="Hect_E3_ubiquitin_ligase"/>
</dbReference>
<proteinExistence type="predicted"/>
<dbReference type="AlphaFoldDB" id="A0A7D9IVX6"/>
<sequence>ESEPILDCNVEIATATLENEESNQQGNQIRQNEIDNSNVYPLLDDRSLHDDLQNLPVTRVLKIRRVNIMQDMIENFKEKSIMQIHVKVVMINSFGKEELGVDDGGVFRDALSAFWSSFYDSCMVGEEERVPVVRHDFKEEEWEAIALILVKG</sequence>
<dbReference type="GO" id="GO:0004842">
    <property type="term" value="F:ubiquitin-protein transferase activity"/>
    <property type="evidence" value="ECO:0007669"/>
    <property type="project" value="InterPro"/>
</dbReference>
<dbReference type="OrthoDB" id="10038899at2759"/>
<keyword evidence="2" id="KW-1185">Reference proteome</keyword>